<dbReference type="NCBIfam" id="TIGR02436">
    <property type="entry name" value="four helix bundle protein"/>
    <property type="match status" value="1"/>
</dbReference>
<keyword evidence="2" id="KW-1185">Reference proteome</keyword>
<dbReference type="CDD" id="cd16377">
    <property type="entry name" value="23S_rRNA_IVP_like"/>
    <property type="match status" value="1"/>
</dbReference>
<organism evidence="1 2">
    <name type="scientific">Faecalibacter rhinopitheci</name>
    <dbReference type="NCBI Taxonomy" id="2779678"/>
    <lineage>
        <taxon>Bacteria</taxon>
        <taxon>Pseudomonadati</taxon>
        <taxon>Bacteroidota</taxon>
        <taxon>Flavobacteriia</taxon>
        <taxon>Flavobacteriales</taxon>
        <taxon>Weeksellaceae</taxon>
        <taxon>Faecalibacter</taxon>
    </lineage>
</organism>
<evidence type="ECO:0000313" key="2">
    <source>
        <dbReference type="Proteomes" id="UP000608754"/>
    </source>
</evidence>
<dbReference type="SUPFAM" id="SSF158446">
    <property type="entry name" value="IVS-encoded protein-like"/>
    <property type="match status" value="1"/>
</dbReference>
<reference evidence="1" key="1">
    <citation type="submission" date="2020-10" db="EMBL/GenBank/DDBJ databases">
        <authorList>
            <person name="Lu T."/>
            <person name="Wang Q."/>
            <person name="Han X."/>
        </authorList>
    </citation>
    <scope>NUCLEOTIDE SEQUENCE</scope>
    <source>
        <strain evidence="1">WQ 117</strain>
    </source>
</reference>
<dbReference type="PANTHER" id="PTHR38471">
    <property type="entry name" value="FOUR HELIX BUNDLE PROTEIN"/>
    <property type="match status" value="1"/>
</dbReference>
<evidence type="ECO:0000313" key="1">
    <source>
        <dbReference type="EMBL" id="MBF0598177.1"/>
    </source>
</evidence>
<dbReference type="EMBL" id="JADGIK010000009">
    <property type="protein sequence ID" value="MBF0598177.1"/>
    <property type="molecule type" value="Genomic_DNA"/>
</dbReference>
<dbReference type="InterPro" id="IPR036583">
    <property type="entry name" value="23S_rRNA_IVS_sf"/>
</dbReference>
<dbReference type="AlphaFoldDB" id="A0A8J7FPA0"/>
<dbReference type="Gene3D" id="1.20.1440.60">
    <property type="entry name" value="23S rRNA-intervening sequence"/>
    <property type="match status" value="1"/>
</dbReference>
<dbReference type="Proteomes" id="UP000608754">
    <property type="component" value="Unassembled WGS sequence"/>
</dbReference>
<name>A0A8J7FPA0_9FLAO</name>
<dbReference type="PANTHER" id="PTHR38471:SF2">
    <property type="entry name" value="FOUR HELIX BUNDLE PROTEIN"/>
    <property type="match status" value="1"/>
</dbReference>
<gene>
    <name evidence="1" type="ORF">IM532_12130</name>
</gene>
<proteinExistence type="predicted"/>
<comment type="caution">
    <text evidence="1">The sequence shown here is derived from an EMBL/GenBank/DDBJ whole genome shotgun (WGS) entry which is preliminary data.</text>
</comment>
<accession>A0A8J7FPA0</accession>
<dbReference type="RefSeq" id="WP_194183723.1">
    <property type="nucleotide sequence ID" value="NZ_JADGIK010000009.1"/>
</dbReference>
<dbReference type="Pfam" id="PF05635">
    <property type="entry name" value="23S_rRNA_IVP"/>
    <property type="match status" value="1"/>
</dbReference>
<sequence length="110" mass="12680">MNNFKDLLVWQKSIDFTIKIYAELKSFPKEEIYSLTSQIKRSLISIPSNIAEGAGRGSKKEFNRFLSIALASSFELETQLIIALRLNYLRNDDSLKELTHIQNMIAKLKK</sequence>
<dbReference type="InterPro" id="IPR012657">
    <property type="entry name" value="23S_rRNA-intervening_sequence"/>
</dbReference>
<protein>
    <submittedName>
        <fullName evidence="1">Four helix bundle protein</fullName>
    </submittedName>
</protein>